<reference evidence="2" key="1">
    <citation type="submission" date="2021-01" db="EMBL/GenBank/DDBJ databases">
        <authorList>
            <person name="Corre E."/>
            <person name="Pelletier E."/>
            <person name="Niang G."/>
            <person name="Scheremetjew M."/>
            <person name="Finn R."/>
            <person name="Kale V."/>
            <person name="Holt S."/>
            <person name="Cochrane G."/>
            <person name="Meng A."/>
            <person name="Brown T."/>
            <person name="Cohen L."/>
        </authorList>
    </citation>
    <scope>NUCLEOTIDE SEQUENCE</scope>
    <source>
        <strain evidence="2">CCAP 955/1</strain>
    </source>
</reference>
<dbReference type="AlphaFoldDB" id="A0A7S3M420"/>
<dbReference type="InterPro" id="IPR000014">
    <property type="entry name" value="PAS"/>
</dbReference>
<dbReference type="Pfam" id="PF13426">
    <property type="entry name" value="PAS_9"/>
    <property type="match status" value="1"/>
</dbReference>
<evidence type="ECO:0000259" key="1">
    <source>
        <dbReference type="PROSITE" id="PS50112"/>
    </source>
</evidence>
<accession>A0A7S3M420</accession>
<dbReference type="Gene3D" id="3.30.450.20">
    <property type="entry name" value="PAS domain"/>
    <property type="match status" value="1"/>
</dbReference>
<dbReference type="SUPFAM" id="SSF55785">
    <property type="entry name" value="PYP-like sensor domain (PAS domain)"/>
    <property type="match status" value="1"/>
</dbReference>
<dbReference type="InterPro" id="IPR035965">
    <property type="entry name" value="PAS-like_dom_sf"/>
</dbReference>
<dbReference type="NCBIfam" id="TIGR00229">
    <property type="entry name" value="sensory_box"/>
    <property type="match status" value="1"/>
</dbReference>
<dbReference type="PROSITE" id="PS50112">
    <property type="entry name" value="PAS"/>
    <property type="match status" value="1"/>
</dbReference>
<feature type="domain" description="PAS" evidence="1">
    <location>
        <begin position="215"/>
        <end position="285"/>
    </location>
</feature>
<dbReference type="EMBL" id="HBIC01019141">
    <property type="protein sequence ID" value="CAE0280653.1"/>
    <property type="molecule type" value="Transcribed_RNA"/>
</dbReference>
<sequence>MGGGASSSSSFDSVLTNTEVVSMSKAMSKNESFRRSFSIFIKNGLWMDILAHYFPPATPLTREARLVRETGNIMYAYQQSKLKTVDFRDTGSEEPKTLIRKLRESMSSDQGSARNAQLVPLNIADCTIFPAEDFMDILLNILFPVFLGSKYYARFAQYGAEKGFEEQEHHMLLDGPPISNPLAIRAQELLLGSAAYFDQTVIAESLLHSDWAKGIPRVVDDLSLCITLFDASLPEPRFVYANKAFFAMTGFSAFDLLGKSLSDLLAGEDTDEYQSEQISLAMNSEVLNKYAITHYNKAGKAFINLVSVKNCGHYAVVMHHQANKQSKITELQTVDDVMVLLTCLLKPPPVSELSCSSPVASPGRSALQALPAMLSKLASFRVTSTPLAQLGKKPLGHLGGSAGSHIAVLREERLKEQVAESTCSEGSDRTVQGDEKSCFSETKVPTHVVKSAPFPLILPKLAAHENKFAFGTKLGSKNSSNVATVLSTMSVFSLKVPPGNGATCSYNISSDSSMDYGNSDSSTFDSMCPAAKNVSPKDQIPKLDFQNVRAGAE</sequence>
<organism evidence="2">
    <name type="scientific">Spumella elongata</name>
    <dbReference type="NCBI Taxonomy" id="89044"/>
    <lineage>
        <taxon>Eukaryota</taxon>
        <taxon>Sar</taxon>
        <taxon>Stramenopiles</taxon>
        <taxon>Ochrophyta</taxon>
        <taxon>Chrysophyceae</taxon>
        <taxon>Chromulinales</taxon>
        <taxon>Chromulinaceae</taxon>
        <taxon>Spumella</taxon>
    </lineage>
</organism>
<dbReference type="CDD" id="cd00130">
    <property type="entry name" value="PAS"/>
    <property type="match status" value="1"/>
</dbReference>
<name>A0A7S3M420_9STRA</name>
<proteinExistence type="predicted"/>
<gene>
    <name evidence="2" type="ORF">SELO1098_LOCUS9487</name>
</gene>
<evidence type="ECO:0000313" key="2">
    <source>
        <dbReference type="EMBL" id="CAE0280653.1"/>
    </source>
</evidence>
<protein>
    <recommendedName>
        <fullName evidence="1">PAS domain-containing protein</fullName>
    </recommendedName>
</protein>